<reference evidence="4" key="1">
    <citation type="submission" date="2018-06" db="EMBL/GenBank/DDBJ databases">
        <title>Aestuariibacter litoralis strain KCTC 52945T.</title>
        <authorList>
            <person name="Li X."/>
            <person name="Salam N."/>
            <person name="Li J.-L."/>
            <person name="Chen Y.-M."/>
            <person name="Yang Z.-W."/>
            <person name="Zhang L.-Y."/>
            <person name="Han M.-X."/>
            <person name="Xiao M."/>
            <person name="Li W.-J."/>
        </authorList>
    </citation>
    <scope>NUCLEOTIDE SEQUENCE [LARGE SCALE GENOMIC DNA]</scope>
    <source>
        <strain evidence="4">KCTC 52945</strain>
    </source>
</reference>
<keyword evidence="2" id="KW-0732">Signal</keyword>
<keyword evidence="4" id="KW-1185">Reference proteome</keyword>
<name>A0A2W2ALX1_9HYPH</name>
<feature type="chain" id="PRO_5016153872" evidence="2">
    <location>
        <begin position="34"/>
        <end position="102"/>
    </location>
</feature>
<accession>A0A2W2ALX1</accession>
<evidence type="ECO:0000313" key="3">
    <source>
        <dbReference type="EMBL" id="PZF76391.1"/>
    </source>
</evidence>
<organism evidence="3 4">
    <name type="scientific">Aestuariivirga litoralis</name>
    <dbReference type="NCBI Taxonomy" id="2650924"/>
    <lineage>
        <taxon>Bacteria</taxon>
        <taxon>Pseudomonadati</taxon>
        <taxon>Pseudomonadota</taxon>
        <taxon>Alphaproteobacteria</taxon>
        <taxon>Hyphomicrobiales</taxon>
        <taxon>Aestuariivirgaceae</taxon>
        <taxon>Aestuariivirga</taxon>
    </lineage>
</organism>
<evidence type="ECO:0000313" key="4">
    <source>
        <dbReference type="Proteomes" id="UP000248795"/>
    </source>
</evidence>
<evidence type="ECO:0000256" key="2">
    <source>
        <dbReference type="SAM" id="SignalP"/>
    </source>
</evidence>
<dbReference type="EMBL" id="QKVK01000006">
    <property type="protein sequence ID" value="PZF76391.1"/>
    <property type="molecule type" value="Genomic_DNA"/>
</dbReference>
<dbReference type="Proteomes" id="UP000248795">
    <property type="component" value="Unassembled WGS sequence"/>
</dbReference>
<proteinExistence type="predicted"/>
<feature type="compositionally biased region" description="Gly residues" evidence="1">
    <location>
        <begin position="86"/>
        <end position="102"/>
    </location>
</feature>
<comment type="caution">
    <text evidence="3">The sequence shown here is derived from an EMBL/GenBank/DDBJ whole genome shotgun (WGS) entry which is preliminary data.</text>
</comment>
<gene>
    <name evidence="3" type="ORF">DK847_14535</name>
</gene>
<feature type="signal peptide" evidence="2">
    <location>
        <begin position="1"/>
        <end position="33"/>
    </location>
</feature>
<evidence type="ECO:0000256" key="1">
    <source>
        <dbReference type="SAM" id="MobiDB-lite"/>
    </source>
</evidence>
<dbReference type="AlphaFoldDB" id="A0A2W2ALX1"/>
<dbReference type="RefSeq" id="WP_111199227.1">
    <property type="nucleotide sequence ID" value="NZ_QKVK01000006.1"/>
</dbReference>
<feature type="region of interest" description="Disordered" evidence="1">
    <location>
        <begin position="72"/>
        <end position="102"/>
    </location>
</feature>
<sequence length="102" mass="10416">MSKKRKALQVSALLSAVSGATLMVAAGSTNVQAAESNRVEERCWDQQSTATTTQYRMNGCVYNQFGLVPKDGTDVNGNDFSTPDPGAGGGGGGPSGGGDYVP</sequence>
<protein>
    <submittedName>
        <fullName evidence="3">Uncharacterized protein</fullName>
    </submittedName>
</protein>